<keyword evidence="2" id="KW-1185">Reference proteome</keyword>
<dbReference type="PANTHER" id="PTHR48478">
    <property type="entry name" value="LECTIN-LIKE"/>
    <property type="match status" value="1"/>
</dbReference>
<sequence length="176" mass="19944">MASNPHYIAVKDFIDKKPNENPTKFTFYPKALNIVWGNDGRYWSIPKNDSGGSDTRAAAELLQVSWLEVTGSMDLQPGKKYRVGFNVELKPDAFGWNGCPVYLMAKVGKKGRYKWKKINLQDQGEKPPYYIADQFSIDSAPSTDKTLYFGLYEVWSGKWKGGLKLNHAIVEEVTPQ</sequence>
<gene>
    <name evidence="1" type="ORF">L1049_009584</name>
</gene>
<comment type="caution">
    <text evidence="1">The sequence shown here is derived from an EMBL/GenBank/DDBJ whole genome shotgun (WGS) entry which is preliminary data.</text>
</comment>
<evidence type="ECO:0000313" key="1">
    <source>
        <dbReference type="EMBL" id="KAK9267164.1"/>
    </source>
</evidence>
<dbReference type="InterPro" id="IPR025886">
    <property type="entry name" value="PP2-like"/>
</dbReference>
<accession>A0AAP0R3L4</accession>
<evidence type="ECO:0008006" key="3">
    <source>
        <dbReference type="Google" id="ProtNLM"/>
    </source>
</evidence>
<dbReference type="Proteomes" id="UP001415857">
    <property type="component" value="Unassembled WGS sequence"/>
</dbReference>
<organism evidence="1 2">
    <name type="scientific">Liquidambar formosana</name>
    <name type="common">Formosan gum</name>
    <dbReference type="NCBI Taxonomy" id="63359"/>
    <lineage>
        <taxon>Eukaryota</taxon>
        <taxon>Viridiplantae</taxon>
        <taxon>Streptophyta</taxon>
        <taxon>Embryophyta</taxon>
        <taxon>Tracheophyta</taxon>
        <taxon>Spermatophyta</taxon>
        <taxon>Magnoliopsida</taxon>
        <taxon>eudicotyledons</taxon>
        <taxon>Gunneridae</taxon>
        <taxon>Pentapetalae</taxon>
        <taxon>Saxifragales</taxon>
        <taxon>Altingiaceae</taxon>
        <taxon>Liquidambar</taxon>
    </lineage>
</organism>
<proteinExistence type="predicted"/>
<dbReference type="Pfam" id="PF14299">
    <property type="entry name" value="PP2"/>
    <property type="match status" value="1"/>
</dbReference>
<dbReference type="AlphaFoldDB" id="A0AAP0R3L4"/>
<evidence type="ECO:0000313" key="2">
    <source>
        <dbReference type="Proteomes" id="UP001415857"/>
    </source>
</evidence>
<reference evidence="1 2" key="1">
    <citation type="journal article" date="2024" name="Plant J.">
        <title>Genome sequences and population genomics reveal climatic adaptation and genomic divergence between two closely related sweetgum species.</title>
        <authorList>
            <person name="Xu W.Q."/>
            <person name="Ren C.Q."/>
            <person name="Zhang X.Y."/>
            <person name="Comes H.P."/>
            <person name="Liu X.H."/>
            <person name="Li Y.G."/>
            <person name="Kettle C.J."/>
            <person name="Jalonen R."/>
            <person name="Gaisberger H."/>
            <person name="Ma Y.Z."/>
            <person name="Qiu Y.X."/>
        </authorList>
    </citation>
    <scope>NUCLEOTIDE SEQUENCE [LARGE SCALE GENOMIC DNA]</scope>
    <source>
        <strain evidence="1">Hangzhou</strain>
    </source>
</reference>
<dbReference type="EMBL" id="JBBPBK010000016">
    <property type="protein sequence ID" value="KAK9267164.1"/>
    <property type="molecule type" value="Genomic_DNA"/>
</dbReference>
<protein>
    <recommendedName>
        <fullName evidence="3">Protein PHLOEM PROTEIN 2-LIKE A9-like</fullName>
    </recommendedName>
</protein>
<dbReference type="PANTHER" id="PTHR48478:SF1">
    <property type="entry name" value="LECTIN-LIKE"/>
    <property type="match status" value="1"/>
</dbReference>
<name>A0AAP0R3L4_LIQFO</name>
<dbReference type="GO" id="GO:0030246">
    <property type="term" value="F:carbohydrate binding"/>
    <property type="evidence" value="ECO:0007669"/>
    <property type="project" value="InterPro"/>
</dbReference>
<dbReference type="InterPro" id="IPR052147">
    <property type="entry name" value="PP2-like/Lectin"/>
</dbReference>